<evidence type="ECO:0000313" key="3">
    <source>
        <dbReference type="Proteomes" id="UP000199263"/>
    </source>
</evidence>
<gene>
    <name evidence="2" type="ORF">SAMN05421842_11640</name>
</gene>
<evidence type="ECO:0000313" key="2">
    <source>
        <dbReference type="EMBL" id="SFC99783.1"/>
    </source>
</evidence>
<reference evidence="2 3" key="1">
    <citation type="submission" date="2016-10" db="EMBL/GenBank/DDBJ databases">
        <authorList>
            <person name="de Groot N.N."/>
        </authorList>
    </citation>
    <scope>NUCLEOTIDE SEQUENCE [LARGE SCALE GENOMIC DNA]</scope>
    <source>
        <strain evidence="2 3">DSM 12992</strain>
    </source>
</reference>
<evidence type="ECO:0000256" key="1">
    <source>
        <dbReference type="SAM" id="Phobius"/>
    </source>
</evidence>
<name>A0A1I1NYI3_9CLOT</name>
<dbReference type="RefSeq" id="WP_090091702.1">
    <property type="nucleotide sequence ID" value="NZ_FOMG01000016.1"/>
</dbReference>
<feature type="transmembrane region" description="Helical" evidence="1">
    <location>
        <begin position="7"/>
        <end position="31"/>
    </location>
</feature>
<protein>
    <submittedName>
        <fullName evidence="2">Uncharacterized protein</fullName>
    </submittedName>
</protein>
<keyword evidence="1" id="KW-0812">Transmembrane</keyword>
<proteinExistence type="predicted"/>
<accession>A0A1I1NYI3</accession>
<organism evidence="2 3">
    <name type="scientific">Clostridium uliginosum</name>
    <dbReference type="NCBI Taxonomy" id="119641"/>
    <lineage>
        <taxon>Bacteria</taxon>
        <taxon>Bacillati</taxon>
        <taxon>Bacillota</taxon>
        <taxon>Clostridia</taxon>
        <taxon>Eubacteriales</taxon>
        <taxon>Clostridiaceae</taxon>
        <taxon>Clostridium</taxon>
    </lineage>
</organism>
<feature type="transmembrane region" description="Helical" evidence="1">
    <location>
        <begin position="43"/>
        <end position="69"/>
    </location>
</feature>
<sequence length="78" mass="8572">MGFISIVGGLILGVIFFSIVNDMFNITYFGFKGISSTFMSCWSAGAIIIFLLGFVAKWILIIGVVIWILTKIFNGKKA</sequence>
<dbReference type="AlphaFoldDB" id="A0A1I1NYI3"/>
<keyword evidence="3" id="KW-1185">Reference proteome</keyword>
<dbReference type="Proteomes" id="UP000199263">
    <property type="component" value="Unassembled WGS sequence"/>
</dbReference>
<keyword evidence="1" id="KW-1133">Transmembrane helix</keyword>
<dbReference type="EMBL" id="FOMG01000016">
    <property type="protein sequence ID" value="SFC99783.1"/>
    <property type="molecule type" value="Genomic_DNA"/>
</dbReference>
<keyword evidence="1" id="KW-0472">Membrane</keyword>